<accession>A0AAD4LLC8</accession>
<comment type="caution">
    <text evidence="1">The sequence shown here is derived from an EMBL/GenBank/DDBJ whole genome shotgun (WGS) entry which is preliminary data.</text>
</comment>
<gene>
    <name evidence="1" type="ORF">EDB92DRAFT_1796464</name>
</gene>
<reference evidence="1" key="1">
    <citation type="submission" date="2022-01" db="EMBL/GenBank/DDBJ databases">
        <title>Comparative genomics reveals a dynamic genome evolution in the ectomycorrhizal milk-cap (Lactarius) mushrooms.</title>
        <authorList>
            <consortium name="DOE Joint Genome Institute"/>
            <person name="Lebreton A."/>
            <person name="Tang N."/>
            <person name="Kuo A."/>
            <person name="LaButti K."/>
            <person name="Drula E."/>
            <person name="Barry K."/>
            <person name="Clum A."/>
            <person name="Lipzen A."/>
            <person name="Mousain D."/>
            <person name="Ng V."/>
            <person name="Wang R."/>
            <person name="Wang X."/>
            <person name="Dai Y."/>
            <person name="Henrissat B."/>
            <person name="Grigoriev I.V."/>
            <person name="Guerin-Laguette A."/>
            <person name="Yu F."/>
            <person name="Martin F.M."/>
        </authorList>
    </citation>
    <scope>NUCLEOTIDE SEQUENCE</scope>
    <source>
        <strain evidence="1">QP</strain>
    </source>
</reference>
<protein>
    <submittedName>
        <fullName evidence="1">Uncharacterized protein</fullName>
    </submittedName>
</protein>
<evidence type="ECO:0000313" key="2">
    <source>
        <dbReference type="Proteomes" id="UP001201163"/>
    </source>
</evidence>
<proteinExistence type="predicted"/>
<sequence length="181" mass="19985">MFLPLMFPDRTGSVFGSEFPELYDRMYLCVCRTRRDSDGAAQYGIYDAPVTPFNSPVATLDYGAGGALGTVMFVGPGGSPRTHEMSSFLTVVGGPRHRKFTASDEKEYIWGWRTNTQDSLEEWTCVNSNGDTVAWYALGVPGEVYETSSGCAFGVEEQYPHLAVEFLASLLIMRYLATLNT</sequence>
<dbReference type="Proteomes" id="UP001201163">
    <property type="component" value="Unassembled WGS sequence"/>
</dbReference>
<dbReference type="EMBL" id="JAKELL010000018">
    <property type="protein sequence ID" value="KAH8993369.1"/>
    <property type="molecule type" value="Genomic_DNA"/>
</dbReference>
<keyword evidence="2" id="KW-1185">Reference proteome</keyword>
<name>A0AAD4LLC8_9AGAM</name>
<organism evidence="1 2">
    <name type="scientific">Lactarius akahatsu</name>
    <dbReference type="NCBI Taxonomy" id="416441"/>
    <lineage>
        <taxon>Eukaryota</taxon>
        <taxon>Fungi</taxon>
        <taxon>Dikarya</taxon>
        <taxon>Basidiomycota</taxon>
        <taxon>Agaricomycotina</taxon>
        <taxon>Agaricomycetes</taxon>
        <taxon>Russulales</taxon>
        <taxon>Russulaceae</taxon>
        <taxon>Lactarius</taxon>
    </lineage>
</organism>
<evidence type="ECO:0000313" key="1">
    <source>
        <dbReference type="EMBL" id="KAH8993369.1"/>
    </source>
</evidence>
<dbReference type="AlphaFoldDB" id="A0AAD4LLC8"/>